<accession>A0A133XWL6</accession>
<sequence length="163" mass="19051">MAPMAVRILELFNQYRDSDGIYHLPKGITSDALVHLVAEVGQQDFAFFEKSDDVIWDVARHEGYIIPEYPLESSSEVKSFLREYQAQNVAQWYLQRGFTLATITHSWLYAALMVRNKKFWRKIISFPINRYEEVNFLAHYLDEALSFCLSDEQDTDNPTLFAI</sequence>
<evidence type="ECO:0000313" key="1">
    <source>
        <dbReference type="EMBL" id="KXB35332.1"/>
    </source>
</evidence>
<organism evidence="1 2">
    <name type="scientific">Atopobium deltae</name>
    <dbReference type="NCBI Taxonomy" id="1393034"/>
    <lineage>
        <taxon>Bacteria</taxon>
        <taxon>Bacillati</taxon>
        <taxon>Actinomycetota</taxon>
        <taxon>Coriobacteriia</taxon>
        <taxon>Coriobacteriales</taxon>
        <taxon>Atopobiaceae</taxon>
        <taxon>Atopobium</taxon>
    </lineage>
</organism>
<dbReference type="PATRIC" id="fig|1393034.3.peg.402"/>
<proteinExistence type="predicted"/>
<gene>
    <name evidence="1" type="ORF">HMPREF3192_00418</name>
</gene>
<evidence type="ECO:0000313" key="2">
    <source>
        <dbReference type="Proteomes" id="UP000070675"/>
    </source>
</evidence>
<protein>
    <submittedName>
        <fullName evidence="1">Uncharacterized protein</fullName>
    </submittedName>
</protein>
<name>A0A133XWL6_9ACTN</name>
<reference evidence="2" key="1">
    <citation type="submission" date="2016-01" db="EMBL/GenBank/DDBJ databases">
        <authorList>
            <person name="Mitreva M."/>
            <person name="Pepin K.H."/>
            <person name="Mihindukulasuriya K.A."/>
            <person name="Fulton R."/>
            <person name="Fronick C."/>
            <person name="O'Laughlin M."/>
            <person name="Miner T."/>
            <person name="Herter B."/>
            <person name="Rosa B.A."/>
            <person name="Cordes M."/>
            <person name="Tomlinson C."/>
            <person name="Wollam A."/>
            <person name="Palsikar V.B."/>
            <person name="Mardis E.R."/>
            <person name="Wilson R.K."/>
        </authorList>
    </citation>
    <scope>NUCLEOTIDE SEQUENCE [LARGE SCALE GENOMIC DNA]</scope>
    <source>
        <strain evidence="2">DNF00019</strain>
    </source>
</reference>
<comment type="caution">
    <text evidence="1">The sequence shown here is derived from an EMBL/GenBank/DDBJ whole genome shotgun (WGS) entry which is preliminary data.</text>
</comment>
<dbReference type="AlphaFoldDB" id="A0A133XWL6"/>
<dbReference type="Proteomes" id="UP000070675">
    <property type="component" value="Unassembled WGS sequence"/>
</dbReference>
<dbReference type="EMBL" id="LSCR01000005">
    <property type="protein sequence ID" value="KXB35332.1"/>
    <property type="molecule type" value="Genomic_DNA"/>
</dbReference>
<keyword evidence="2" id="KW-1185">Reference proteome</keyword>